<evidence type="ECO:0000313" key="3">
    <source>
        <dbReference type="Proteomes" id="UP000257039"/>
    </source>
</evidence>
<accession>A0A4P9VJL2</accession>
<proteinExistence type="predicted"/>
<keyword evidence="1" id="KW-0732">Signal</keyword>
<evidence type="ECO:0000313" key="2">
    <source>
        <dbReference type="EMBL" id="RDH42806.1"/>
    </source>
</evidence>
<name>A0A4P9VJL2_9GAMM</name>
<reference evidence="2 3" key="1">
    <citation type="submission" date="2017-04" db="EMBL/GenBank/DDBJ databases">
        <title>Draft genome sequence of Zooshikella ganghwensis VG4 isolated from Red Sea sediments.</title>
        <authorList>
            <person name="Rehman Z."/>
            <person name="Alam I."/>
            <person name="Kamau A."/>
            <person name="Bajic V."/>
            <person name="Leiknes T."/>
        </authorList>
    </citation>
    <scope>NUCLEOTIDE SEQUENCE [LARGE SCALE GENOMIC DNA]</scope>
    <source>
        <strain evidence="2 3">VG4</strain>
    </source>
</reference>
<comment type="caution">
    <text evidence="2">The sequence shown here is derived from an EMBL/GenBank/DDBJ whole genome shotgun (WGS) entry which is preliminary data.</text>
</comment>
<keyword evidence="3" id="KW-1185">Reference proteome</keyword>
<sequence>MNTLLKSACIATMIALLSPIQAMADSDKAAVKRPSGICTMDINPCGNSSICTCDEGYRYDAKVGYCIIDNLSEATHKGFDKRSIKSSCSIQVPPNRACTRDLNPVGYPSYCDCSGIGEYDQRLGQCVLALF</sequence>
<gene>
    <name evidence="2" type="ORF">B9G39_04700</name>
</gene>
<dbReference type="AlphaFoldDB" id="A0A4P9VJL2"/>
<dbReference type="EMBL" id="NDXW01000001">
    <property type="protein sequence ID" value="RDH42806.1"/>
    <property type="molecule type" value="Genomic_DNA"/>
</dbReference>
<protein>
    <recommendedName>
        <fullName evidence="4">Secreted protein</fullName>
    </recommendedName>
</protein>
<dbReference type="RefSeq" id="WP_027710195.1">
    <property type="nucleotide sequence ID" value="NZ_JAEVHG010000011.1"/>
</dbReference>
<evidence type="ECO:0008006" key="4">
    <source>
        <dbReference type="Google" id="ProtNLM"/>
    </source>
</evidence>
<feature type="signal peptide" evidence="1">
    <location>
        <begin position="1"/>
        <end position="24"/>
    </location>
</feature>
<feature type="chain" id="PRO_5020718224" description="Secreted protein" evidence="1">
    <location>
        <begin position="25"/>
        <end position="131"/>
    </location>
</feature>
<organism evidence="2 3">
    <name type="scientific">Zooshikella ganghwensis</name>
    <dbReference type="NCBI Taxonomy" id="202772"/>
    <lineage>
        <taxon>Bacteria</taxon>
        <taxon>Pseudomonadati</taxon>
        <taxon>Pseudomonadota</taxon>
        <taxon>Gammaproteobacteria</taxon>
        <taxon>Oceanospirillales</taxon>
        <taxon>Zooshikellaceae</taxon>
        <taxon>Zooshikella</taxon>
    </lineage>
</organism>
<dbReference type="Proteomes" id="UP000257039">
    <property type="component" value="Unassembled WGS sequence"/>
</dbReference>
<evidence type="ECO:0000256" key="1">
    <source>
        <dbReference type="SAM" id="SignalP"/>
    </source>
</evidence>